<evidence type="ECO:0000313" key="1">
    <source>
        <dbReference type="EMBL" id="MEA5358572.1"/>
    </source>
</evidence>
<name>A0ABU5QXB4_9PSEU</name>
<reference evidence="1 2" key="1">
    <citation type="submission" date="2023-12" db="EMBL/GenBank/DDBJ databases">
        <title>Amycolatopsis sp. V23-08.</title>
        <authorList>
            <person name="Somphong A."/>
        </authorList>
    </citation>
    <scope>NUCLEOTIDE SEQUENCE [LARGE SCALE GENOMIC DNA]</scope>
    <source>
        <strain evidence="1 2">V23-08</strain>
    </source>
</reference>
<keyword evidence="2" id="KW-1185">Reference proteome</keyword>
<sequence>MTTVSRHPVDQDVARKQVDALAPKIGFYIDYVETDPSALNNVLRRALTLMRYRSVVDPTAAEPEIWRDLRTAAEAGTAIFTAATGEGEVEAVVTRPLRFPATGPTSAADAGNWLTAAWLAVVDRNDDLIQRLCAVPLDLLRASGEYDAYMGPWLETVQNFLARREVPAELFGAAMDGTDPDAVRNTPRRAMLQLIYPPIEMFYYLLRRDEEKFNVSLARALEQHRSFWTSDAELVDDPDGFVALAPLAVAVLARSAGMGVDVESEYLPANFLLDVRPPV</sequence>
<dbReference type="Pfam" id="PF15575">
    <property type="entry name" value="Imm49"/>
    <property type="match status" value="1"/>
</dbReference>
<gene>
    <name evidence="1" type="ORF">VA596_03410</name>
</gene>
<proteinExistence type="predicted"/>
<dbReference type="InterPro" id="IPR029074">
    <property type="entry name" value="Imm49"/>
</dbReference>
<dbReference type="RefSeq" id="WP_323323493.1">
    <property type="nucleotide sequence ID" value="NZ_JAYFSI010000001.1"/>
</dbReference>
<organism evidence="1 2">
    <name type="scientific">Amycolatopsis heterodermiae</name>
    <dbReference type="NCBI Taxonomy" id="3110235"/>
    <lineage>
        <taxon>Bacteria</taxon>
        <taxon>Bacillati</taxon>
        <taxon>Actinomycetota</taxon>
        <taxon>Actinomycetes</taxon>
        <taxon>Pseudonocardiales</taxon>
        <taxon>Pseudonocardiaceae</taxon>
        <taxon>Amycolatopsis</taxon>
    </lineage>
</organism>
<evidence type="ECO:0000313" key="2">
    <source>
        <dbReference type="Proteomes" id="UP001304298"/>
    </source>
</evidence>
<dbReference type="Proteomes" id="UP001304298">
    <property type="component" value="Unassembled WGS sequence"/>
</dbReference>
<comment type="caution">
    <text evidence="1">The sequence shown here is derived from an EMBL/GenBank/DDBJ whole genome shotgun (WGS) entry which is preliminary data.</text>
</comment>
<protein>
    <submittedName>
        <fullName evidence="1">Immunity 49 family protein</fullName>
    </submittedName>
</protein>
<accession>A0ABU5QXB4</accession>
<dbReference type="EMBL" id="JAYFSI010000001">
    <property type="protein sequence ID" value="MEA5358572.1"/>
    <property type="molecule type" value="Genomic_DNA"/>
</dbReference>